<accession>A0ABC8KGN8</accession>
<protein>
    <submittedName>
        <fullName evidence="1">Uncharacterized protein</fullName>
    </submittedName>
</protein>
<organism evidence="1 2">
    <name type="scientific">Eruca vesicaria subsp. sativa</name>
    <name type="common">Garden rocket</name>
    <name type="synonym">Eruca sativa</name>
    <dbReference type="NCBI Taxonomy" id="29727"/>
    <lineage>
        <taxon>Eukaryota</taxon>
        <taxon>Viridiplantae</taxon>
        <taxon>Streptophyta</taxon>
        <taxon>Embryophyta</taxon>
        <taxon>Tracheophyta</taxon>
        <taxon>Spermatophyta</taxon>
        <taxon>Magnoliopsida</taxon>
        <taxon>eudicotyledons</taxon>
        <taxon>Gunneridae</taxon>
        <taxon>Pentapetalae</taxon>
        <taxon>rosids</taxon>
        <taxon>malvids</taxon>
        <taxon>Brassicales</taxon>
        <taxon>Brassicaceae</taxon>
        <taxon>Brassiceae</taxon>
        <taxon>Eruca</taxon>
    </lineage>
</organism>
<comment type="caution">
    <text evidence="1">The sequence shown here is derived from an EMBL/GenBank/DDBJ whole genome shotgun (WGS) entry which is preliminary data.</text>
</comment>
<dbReference type="AlphaFoldDB" id="A0ABC8KGN8"/>
<name>A0ABC8KGN8_ERUVS</name>
<proteinExistence type="predicted"/>
<sequence length="87" mass="9769">MVGEKLLSLVQLEFGMLPEKRNKTPRDQIRLLCKIETLSESHLLLRIQSTISSRKSRKMVVVSPKIAPSMLSSDFANLAAEAKRMDG</sequence>
<reference evidence="1 2" key="1">
    <citation type="submission" date="2022-03" db="EMBL/GenBank/DDBJ databases">
        <authorList>
            <person name="Macdonald S."/>
            <person name="Ahmed S."/>
            <person name="Newling K."/>
        </authorList>
    </citation>
    <scope>NUCLEOTIDE SEQUENCE [LARGE SCALE GENOMIC DNA]</scope>
</reference>
<dbReference type="EMBL" id="CAKOAT010234932">
    <property type="protein sequence ID" value="CAH8357613.1"/>
    <property type="molecule type" value="Genomic_DNA"/>
</dbReference>
<keyword evidence="2" id="KW-1185">Reference proteome</keyword>
<evidence type="ECO:0000313" key="2">
    <source>
        <dbReference type="Proteomes" id="UP001642260"/>
    </source>
</evidence>
<dbReference type="Proteomes" id="UP001642260">
    <property type="component" value="Unassembled WGS sequence"/>
</dbReference>
<evidence type="ECO:0000313" key="1">
    <source>
        <dbReference type="EMBL" id="CAH8357613.1"/>
    </source>
</evidence>
<gene>
    <name evidence="1" type="ORF">ERUC_LOCUS23368</name>
</gene>